<sequence length="58" mass="6990">MNEAINDNIFKSYTLDYVGKYHFYEEEEFIEAVKDGEYILKNLKESNRFLKNCISEEN</sequence>
<reference evidence="1 2" key="1">
    <citation type="submission" date="2015-09" db="EMBL/GenBank/DDBJ databases">
        <authorList>
            <consortium name="Pathogen Informatics"/>
        </authorList>
    </citation>
    <scope>NUCLEOTIDE SEQUENCE [LARGE SCALE GENOMIC DNA]</scope>
    <source>
        <strain evidence="1 2">2789STDY5834855</strain>
    </source>
</reference>
<dbReference type="Proteomes" id="UP000095558">
    <property type="component" value="Unassembled WGS sequence"/>
</dbReference>
<proteinExistence type="predicted"/>
<gene>
    <name evidence="1" type="ORF">ERS852470_01185</name>
</gene>
<accession>A0A174BHB9</accession>
<evidence type="ECO:0000313" key="1">
    <source>
        <dbReference type="EMBL" id="CUN99125.1"/>
    </source>
</evidence>
<protein>
    <submittedName>
        <fullName evidence="1">Uncharacterized protein</fullName>
    </submittedName>
</protein>
<dbReference type="EMBL" id="CYZV01000010">
    <property type="protein sequence ID" value="CUN99125.1"/>
    <property type="molecule type" value="Genomic_DNA"/>
</dbReference>
<dbReference type="RefSeq" id="WP_156327390.1">
    <property type="nucleotide sequence ID" value="NZ_CYZV01000010.1"/>
</dbReference>
<organism evidence="1 2">
    <name type="scientific">Clostridium disporicum</name>
    <dbReference type="NCBI Taxonomy" id="84024"/>
    <lineage>
        <taxon>Bacteria</taxon>
        <taxon>Bacillati</taxon>
        <taxon>Bacillota</taxon>
        <taxon>Clostridia</taxon>
        <taxon>Eubacteriales</taxon>
        <taxon>Clostridiaceae</taxon>
        <taxon>Clostridium</taxon>
    </lineage>
</organism>
<evidence type="ECO:0000313" key="2">
    <source>
        <dbReference type="Proteomes" id="UP000095558"/>
    </source>
</evidence>
<dbReference type="OrthoDB" id="1755169at2"/>
<dbReference type="AlphaFoldDB" id="A0A174BHB9"/>
<name>A0A174BHB9_9CLOT</name>